<reference evidence="3 4" key="1">
    <citation type="submission" date="2015-07" db="EMBL/GenBank/DDBJ databases">
        <title>Complete genome sequence of Mycobacterium goodii X7B, a facultative thermophilic biodesulfurizing bacterium.</title>
        <authorList>
            <person name="Yu B."/>
            <person name="Li F."/>
            <person name="Xu P."/>
        </authorList>
    </citation>
    <scope>NUCLEOTIDE SEQUENCE [LARGE SCALE GENOMIC DNA]</scope>
    <source>
        <strain evidence="3 4">X7B</strain>
    </source>
</reference>
<evidence type="ECO:0000259" key="2">
    <source>
        <dbReference type="Pfam" id="PF02720"/>
    </source>
</evidence>
<sequence>MTAEVEAAVAALGTALDALLALPQGALTEADLLDICAGLQDARNRIPAVEHRAIAALGEQTTPAAIGAKSWPAVIQTRLGISAEEARRRCTDAAELGPRVSLTGEALAPKREHIAAAQADGALTPDHITELFKFFDKCPDWVGYAEQCRLEETLVAGAVGADPETVRQAVNHALFLLDQDGPAPSEDVRKKPLGITFGPQQPDGSYELRGRVSAEFMATWQPVDEKWGAPGMCNPADDTPCVSGTPSQHQIDTDDRTAPRRRHDAMLTALRHIVGNKDLGQINGLPATILITTTLRELESGAGVAITAGGTKLPIADLIRMAAQAYHYLAVYDEHTGIPLYLGRARRTASAGQRLAIWARDRGCTRPGCTANGYRCQAHHANTDYAKGGLTDADALALACGCDNRLVGDEPNKWTTRINDHGECEWIPPELLDRGQRRTNTYHHPETLFRDTKSGNPTGRKGDNRTGDRAGGENRNGDSRKNADAAGDDDGPG</sequence>
<dbReference type="Pfam" id="PF02720">
    <property type="entry name" value="DUF222"/>
    <property type="match status" value="1"/>
</dbReference>
<gene>
    <name evidence="3" type="ORF">AFA91_05110</name>
</gene>
<feature type="region of interest" description="Disordered" evidence="1">
    <location>
        <begin position="435"/>
        <end position="493"/>
    </location>
</feature>
<dbReference type="InterPro" id="IPR003870">
    <property type="entry name" value="DUF222"/>
</dbReference>
<evidence type="ECO:0000313" key="3">
    <source>
        <dbReference type="EMBL" id="AKS31365.1"/>
    </source>
</evidence>
<dbReference type="STRING" id="134601.AFA91_05110"/>
<dbReference type="RefSeq" id="WP_049743773.1">
    <property type="nucleotide sequence ID" value="NZ_CP012150.1"/>
</dbReference>
<organism evidence="3 4">
    <name type="scientific">Mycolicibacterium goodii</name>
    <name type="common">Mycobacterium goodii</name>
    <dbReference type="NCBI Taxonomy" id="134601"/>
    <lineage>
        <taxon>Bacteria</taxon>
        <taxon>Bacillati</taxon>
        <taxon>Actinomycetota</taxon>
        <taxon>Actinomycetes</taxon>
        <taxon>Mycobacteriales</taxon>
        <taxon>Mycobacteriaceae</taxon>
        <taxon>Mycolicibacterium</taxon>
    </lineage>
</organism>
<dbReference type="AlphaFoldDB" id="A0A0K0X1N9"/>
<feature type="compositionally biased region" description="Basic and acidic residues" evidence="1">
    <location>
        <begin position="443"/>
        <end position="453"/>
    </location>
</feature>
<feature type="domain" description="DUF222" evidence="2">
    <location>
        <begin position="39"/>
        <end position="361"/>
    </location>
</feature>
<dbReference type="PATRIC" id="fig|134601.6.peg.1058"/>
<dbReference type="CDD" id="cd00085">
    <property type="entry name" value="HNHc"/>
    <property type="match status" value="1"/>
</dbReference>
<accession>A0A0K0X1N9</accession>
<evidence type="ECO:0000256" key="1">
    <source>
        <dbReference type="SAM" id="MobiDB-lite"/>
    </source>
</evidence>
<dbReference type="OrthoDB" id="4774865at2"/>
<dbReference type="KEGG" id="mgo:AFA91_05110"/>
<feature type="compositionally biased region" description="Basic and acidic residues" evidence="1">
    <location>
        <begin position="460"/>
        <end position="483"/>
    </location>
</feature>
<proteinExistence type="predicted"/>
<dbReference type="Proteomes" id="UP000062255">
    <property type="component" value="Chromosome"/>
</dbReference>
<protein>
    <recommendedName>
        <fullName evidence="2">DUF222 domain-containing protein</fullName>
    </recommendedName>
</protein>
<evidence type="ECO:0000313" key="4">
    <source>
        <dbReference type="Proteomes" id="UP000062255"/>
    </source>
</evidence>
<dbReference type="InterPro" id="IPR003615">
    <property type="entry name" value="HNH_nuc"/>
</dbReference>
<dbReference type="EMBL" id="CP012150">
    <property type="protein sequence ID" value="AKS31365.1"/>
    <property type="molecule type" value="Genomic_DNA"/>
</dbReference>
<name>A0A0K0X1N9_MYCGD</name>